<evidence type="ECO:0000256" key="4">
    <source>
        <dbReference type="ARBA" id="ARBA00022833"/>
    </source>
</evidence>
<dbReference type="Gene3D" id="3.40.630.30">
    <property type="match status" value="1"/>
</dbReference>
<dbReference type="Pfam" id="PF23209">
    <property type="entry name" value="IDM1_C"/>
    <property type="match status" value="1"/>
</dbReference>
<reference evidence="8 9" key="1">
    <citation type="submission" date="2015-01" db="EMBL/GenBank/DDBJ databases">
        <title>Genome of allotetraploid Gossypium barbadense reveals genomic plasticity and fiber elongation in cotton evolution.</title>
        <authorList>
            <person name="Chen X."/>
            <person name="Liu X."/>
            <person name="Zhao B."/>
            <person name="Zheng H."/>
            <person name="Hu Y."/>
            <person name="Lu G."/>
            <person name="Yang C."/>
            <person name="Chen J."/>
            <person name="Shan C."/>
            <person name="Zhang L."/>
            <person name="Zhou Y."/>
            <person name="Wang L."/>
            <person name="Guo W."/>
            <person name="Bai Y."/>
            <person name="Ruan J."/>
            <person name="Shangguan X."/>
            <person name="Mao Y."/>
            <person name="Jiang J."/>
            <person name="Zhu Y."/>
            <person name="Lei J."/>
            <person name="Kang H."/>
            <person name="Chen S."/>
            <person name="He X."/>
            <person name="Wang R."/>
            <person name="Wang Y."/>
            <person name="Chen J."/>
            <person name="Wang L."/>
            <person name="Yu S."/>
            <person name="Wang B."/>
            <person name="Wei J."/>
            <person name="Song S."/>
            <person name="Lu X."/>
            <person name="Gao Z."/>
            <person name="Gu W."/>
            <person name="Deng X."/>
            <person name="Ma D."/>
            <person name="Wang S."/>
            <person name="Liang W."/>
            <person name="Fang L."/>
            <person name="Cai C."/>
            <person name="Zhu X."/>
            <person name="Zhou B."/>
            <person name="Zhang Y."/>
            <person name="Chen Z."/>
            <person name="Xu S."/>
            <person name="Zhu R."/>
            <person name="Wang S."/>
            <person name="Zhang T."/>
            <person name="Zhao G."/>
        </authorList>
    </citation>
    <scope>NUCLEOTIDE SEQUENCE [LARGE SCALE GENOMIC DNA]</scope>
    <source>
        <strain evidence="9">cv. Xinhai21</strain>
        <tissue evidence="8">Leaf</tissue>
    </source>
</reference>
<dbReference type="InterPro" id="IPR056511">
    <property type="entry name" value="IDM1_C"/>
</dbReference>
<dbReference type="PANTHER" id="PTHR47025:SF7">
    <property type="entry name" value="ACYL-COA N-ACYLTRANSFERASE WITH RING_FYVE_PHD-TYPE ZINC FINGER DOMAIN-CONTAINING PROTEIN"/>
    <property type="match status" value="1"/>
</dbReference>
<dbReference type="SUPFAM" id="SSF57903">
    <property type="entry name" value="FYVE/PHD zinc finger"/>
    <property type="match status" value="2"/>
</dbReference>
<dbReference type="GO" id="GO:0008270">
    <property type="term" value="F:zinc ion binding"/>
    <property type="evidence" value="ECO:0007669"/>
    <property type="project" value="UniProtKB-KW"/>
</dbReference>
<comment type="subcellular location">
    <subcellularLocation>
        <location evidence="1">Nucleus</location>
    </subcellularLocation>
</comment>
<dbReference type="Gene3D" id="3.30.40.10">
    <property type="entry name" value="Zinc/RING finger domain, C3HC4 (zinc finger)"/>
    <property type="match status" value="2"/>
</dbReference>
<dbReference type="InterPro" id="IPR019787">
    <property type="entry name" value="Znf_PHD-finger"/>
</dbReference>
<evidence type="ECO:0000313" key="9">
    <source>
        <dbReference type="Proteomes" id="UP000239757"/>
    </source>
</evidence>
<evidence type="ECO:0000256" key="1">
    <source>
        <dbReference type="ARBA" id="ARBA00004123"/>
    </source>
</evidence>
<dbReference type="EMBL" id="KZ664328">
    <property type="protein sequence ID" value="PPS06147.1"/>
    <property type="molecule type" value="Genomic_DNA"/>
</dbReference>
<dbReference type="Pfam" id="PF16135">
    <property type="entry name" value="TDBD"/>
    <property type="match status" value="1"/>
</dbReference>
<evidence type="ECO:0000259" key="7">
    <source>
        <dbReference type="PROSITE" id="PS50016"/>
    </source>
</evidence>
<keyword evidence="5" id="KW-0539">Nucleus</keyword>
<proteinExistence type="predicted"/>
<gene>
    <name evidence="8" type="ORF">GOBAR_AA14506</name>
</gene>
<dbReference type="InterPro" id="IPR011011">
    <property type="entry name" value="Znf_FYVE_PHD"/>
</dbReference>
<keyword evidence="3 6" id="KW-0863">Zinc-finger</keyword>
<dbReference type="InterPro" id="IPR016181">
    <property type="entry name" value="Acyl_CoA_acyltransferase"/>
</dbReference>
<dbReference type="GO" id="GO:0045944">
    <property type="term" value="P:positive regulation of transcription by RNA polymerase II"/>
    <property type="evidence" value="ECO:0007669"/>
    <property type="project" value="TreeGrafter"/>
</dbReference>
<keyword evidence="4" id="KW-0862">Zinc</keyword>
<dbReference type="PROSITE" id="PS50016">
    <property type="entry name" value="ZF_PHD_2"/>
    <property type="match status" value="1"/>
</dbReference>
<dbReference type="OrthoDB" id="1903104at2759"/>
<evidence type="ECO:0000256" key="2">
    <source>
        <dbReference type="ARBA" id="ARBA00022723"/>
    </source>
</evidence>
<dbReference type="PROSITE" id="PS01359">
    <property type="entry name" value="ZF_PHD_1"/>
    <property type="match status" value="1"/>
</dbReference>
<organism evidence="8 9">
    <name type="scientific">Gossypium barbadense</name>
    <name type="common">Sea Island cotton</name>
    <name type="synonym">Hibiscus barbadensis</name>
    <dbReference type="NCBI Taxonomy" id="3634"/>
    <lineage>
        <taxon>Eukaryota</taxon>
        <taxon>Viridiplantae</taxon>
        <taxon>Streptophyta</taxon>
        <taxon>Embryophyta</taxon>
        <taxon>Tracheophyta</taxon>
        <taxon>Spermatophyta</taxon>
        <taxon>Magnoliopsida</taxon>
        <taxon>eudicotyledons</taxon>
        <taxon>Gunneridae</taxon>
        <taxon>Pentapetalae</taxon>
        <taxon>rosids</taxon>
        <taxon>malvids</taxon>
        <taxon>Malvales</taxon>
        <taxon>Malvaceae</taxon>
        <taxon>Malvoideae</taxon>
        <taxon>Gossypium</taxon>
    </lineage>
</organism>
<dbReference type="GO" id="GO:0042393">
    <property type="term" value="F:histone binding"/>
    <property type="evidence" value="ECO:0007669"/>
    <property type="project" value="TreeGrafter"/>
</dbReference>
<name>A0A2P5XS52_GOSBA</name>
<evidence type="ECO:0000256" key="5">
    <source>
        <dbReference type="ARBA" id="ARBA00023242"/>
    </source>
</evidence>
<evidence type="ECO:0000256" key="6">
    <source>
        <dbReference type="PROSITE-ProRule" id="PRU00146"/>
    </source>
</evidence>
<dbReference type="PANTHER" id="PTHR47025">
    <property type="entry name" value="AUTOIMMUNE REGULATOR"/>
    <property type="match status" value="1"/>
</dbReference>
<dbReference type="GO" id="GO:0005634">
    <property type="term" value="C:nucleus"/>
    <property type="evidence" value="ECO:0007669"/>
    <property type="project" value="UniProtKB-SubCell"/>
</dbReference>
<keyword evidence="2" id="KW-0479">Metal-binding</keyword>
<evidence type="ECO:0000313" key="8">
    <source>
        <dbReference type="EMBL" id="PPS06147.1"/>
    </source>
</evidence>
<dbReference type="InterPro" id="IPR001965">
    <property type="entry name" value="Znf_PHD"/>
</dbReference>
<dbReference type="SMART" id="SM00249">
    <property type="entry name" value="PHD"/>
    <property type="match status" value="2"/>
</dbReference>
<dbReference type="GO" id="GO:0003682">
    <property type="term" value="F:chromatin binding"/>
    <property type="evidence" value="ECO:0007669"/>
    <property type="project" value="TreeGrafter"/>
</dbReference>
<dbReference type="InterPro" id="IPR019786">
    <property type="entry name" value="Zinc_finger_PHD-type_CS"/>
</dbReference>
<dbReference type="Proteomes" id="UP000239757">
    <property type="component" value="Unassembled WGS sequence"/>
</dbReference>
<dbReference type="InterPro" id="IPR032308">
    <property type="entry name" value="TDBD"/>
</dbReference>
<dbReference type="SUPFAM" id="SSF55729">
    <property type="entry name" value="Acyl-CoA N-acyltransferases (Nat)"/>
    <property type="match status" value="1"/>
</dbReference>
<protein>
    <recommendedName>
        <fullName evidence="7">PHD-type domain-containing protein</fullName>
    </recommendedName>
</protein>
<dbReference type="InterPro" id="IPR013083">
    <property type="entry name" value="Znf_RING/FYVE/PHD"/>
</dbReference>
<dbReference type="AlphaFoldDB" id="A0A2P5XS52"/>
<feature type="domain" description="PHD-type" evidence="7">
    <location>
        <begin position="298"/>
        <end position="359"/>
    </location>
</feature>
<sequence>MLLMEEEAVFMGTSTEEIMENVNSTKPELKRALIREYWMELFMLVNIGVDAFYDSSKVLSAYDFEQHADAKTRYAHNHINLENGKHSDKTNKLVLIGVAERHCTLRPNSVMKRKGTADAGTKKRDNFLHQSLFMPKGLPDGAELAYFVKGQKLIEGYKQGSGIVCGCCERELSPSQFEAHAGMADRRQPYRHVRTSNGLTLHDIALSLSNGQRITTDIGDDMCSICGDSGDLLFCHECCQAVHPCLNLGHLPEGDWHCANCADENGLGRKAVSGESSRIARPIVIRLTRVVKAPEFEIGGCAICREYDFSSTTFDDRTIIFCDQCEKEFHVGCLRDSGQCDLKEVPKDKWFCCDDCKRIYGALQSSVSNGVQIIPTSFSNVIRRRHLEKGLFIDEATDCVQWCILNGKSHYPEDLPLLSSAAAIFQECFDPIVAKSGCDLIPAMVYGRSISGQEFGGMYCVVLIVRSVVVSAGLLRIFGREIAELPMVATTREHQGKGYFQALFACIERFLSSLNVESLMLPAAEEALSIWTEKFGFTKMKEEQLMNYQKQLQVTVFKGTSVLVKKVQQIPNNSVNLPDNFPSE</sequence>
<dbReference type="GO" id="GO:0000977">
    <property type="term" value="F:RNA polymerase II transcription regulatory region sequence-specific DNA binding"/>
    <property type="evidence" value="ECO:0007669"/>
    <property type="project" value="TreeGrafter"/>
</dbReference>
<accession>A0A2P5XS52</accession>
<evidence type="ECO:0000256" key="3">
    <source>
        <dbReference type="ARBA" id="ARBA00022771"/>
    </source>
</evidence>